<keyword evidence="3" id="KW-0732">Signal</keyword>
<dbReference type="SUPFAM" id="SSF52058">
    <property type="entry name" value="L domain-like"/>
    <property type="match status" value="1"/>
</dbReference>
<dbReference type="AlphaFoldDB" id="A0AAE0CJ78"/>
<evidence type="ECO:0000256" key="1">
    <source>
        <dbReference type="ARBA" id="ARBA00022737"/>
    </source>
</evidence>
<sequence>MFVAIGQLTPLCLLQMLLVEIKIELMQSASDGKTVPVIPTVGIASLGKTALAKLVYNDKRIDENFDLKLWALKCAFKEEEYKDPNLKKIEEQIVKKCGGVPLAVKTLGSLLYPTNDENDWKYVRDNELWNIDQKEDVEGGLPGHLRTIFFPFYDVKPSQSFVESCISMFPCLRMLEIRNSNIELLPKKLCNLRHLRYLQLGENNKMKKLPNSTCKLQSFQTVSLEECKELQELPRDIRVYIRRYWWPQSTSHIDDRRMFKAIVITMRCEISELTGEFVSLEM</sequence>
<proteinExistence type="predicted"/>
<accession>A0AAE0CJ78</accession>
<dbReference type="EMBL" id="JANJYI010000004">
    <property type="protein sequence ID" value="KAK2653156.1"/>
    <property type="molecule type" value="Genomic_DNA"/>
</dbReference>
<evidence type="ECO:0000259" key="4">
    <source>
        <dbReference type="Pfam" id="PF23598"/>
    </source>
</evidence>
<keyword evidence="6" id="KW-1185">Reference proteome</keyword>
<dbReference type="PANTHER" id="PTHR36766:SF61">
    <property type="entry name" value="NB-ARC DOMAIN DISEASE RESISTANCE PROTEIN"/>
    <property type="match status" value="1"/>
</dbReference>
<dbReference type="SUPFAM" id="SSF52540">
    <property type="entry name" value="P-loop containing nucleoside triphosphate hydrolases"/>
    <property type="match status" value="1"/>
</dbReference>
<organism evidence="5 6">
    <name type="scientific">Dipteronia dyeriana</name>
    <dbReference type="NCBI Taxonomy" id="168575"/>
    <lineage>
        <taxon>Eukaryota</taxon>
        <taxon>Viridiplantae</taxon>
        <taxon>Streptophyta</taxon>
        <taxon>Embryophyta</taxon>
        <taxon>Tracheophyta</taxon>
        <taxon>Spermatophyta</taxon>
        <taxon>Magnoliopsida</taxon>
        <taxon>eudicotyledons</taxon>
        <taxon>Gunneridae</taxon>
        <taxon>Pentapetalae</taxon>
        <taxon>rosids</taxon>
        <taxon>malvids</taxon>
        <taxon>Sapindales</taxon>
        <taxon>Sapindaceae</taxon>
        <taxon>Hippocastanoideae</taxon>
        <taxon>Acereae</taxon>
        <taxon>Dipteronia</taxon>
    </lineage>
</organism>
<gene>
    <name evidence="5" type="ORF">Ddye_013012</name>
</gene>
<comment type="caution">
    <text evidence="5">The sequence shown here is derived from an EMBL/GenBank/DDBJ whole genome shotgun (WGS) entry which is preliminary data.</text>
</comment>
<evidence type="ECO:0000256" key="3">
    <source>
        <dbReference type="SAM" id="SignalP"/>
    </source>
</evidence>
<protein>
    <recommendedName>
        <fullName evidence="4">Disease resistance R13L4/SHOC-2-like LRR domain-containing protein</fullName>
    </recommendedName>
</protein>
<dbReference type="Gene3D" id="3.80.10.10">
    <property type="entry name" value="Ribonuclease Inhibitor"/>
    <property type="match status" value="1"/>
</dbReference>
<dbReference type="Proteomes" id="UP001280121">
    <property type="component" value="Unassembled WGS sequence"/>
</dbReference>
<feature type="chain" id="PRO_5041923735" description="Disease resistance R13L4/SHOC-2-like LRR domain-containing protein" evidence="3">
    <location>
        <begin position="29"/>
        <end position="282"/>
    </location>
</feature>
<keyword evidence="2" id="KW-0611">Plant defense</keyword>
<evidence type="ECO:0000313" key="6">
    <source>
        <dbReference type="Proteomes" id="UP001280121"/>
    </source>
</evidence>
<dbReference type="InterPro" id="IPR032675">
    <property type="entry name" value="LRR_dom_sf"/>
</dbReference>
<dbReference type="PANTHER" id="PTHR36766">
    <property type="entry name" value="PLANT BROAD-SPECTRUM MILDEW RESISTANCE PROTEIN RPW8"/>
    <property type="match status" value="1"/>
</dbReference>
<feature type="signal peptide" evidence="3">
    <location>
        <begin position="1"/>
        <end position="28"/>
    </location>
</feature>
<dbReference type="GO" id="GO:0006952">
    <property type="term" value="P:defense response"/>
    <property type="evidence" value="ECO:0007669"/>
    <property type="project" value="UniProtKB-KW"/>
</dbReference>
<reference evidence="5" key="1">
    <citation type="journal article" date="2023" name="Plant J.">
        <title>Genome sequences and population genomics provide insights into the demographic history, inbreeding, and mutation load of two 'living fossil' tree species of Dipteronia.</title>
        <authorList>
            <person name="Feng Y."/>
            <person name="Comes H.P."/>
            <person name="Chen J."/>
            <person name="Zhu S."/>
            <person name="Lu R."/>
            <person name="Zhang X."/>
            <person name="Li P."/>
            <person name="Qiu J."/>
            <person name="Olsen K.M."/>
            <person name="Qiu Y."/>
        </authorList>
    </citation>
    <scope>NUCLEOTIDE SEQUENCE</scope>
    <source>
        <strain evidence="5">KIB01</strain>
    </source>
</reference>
<dbReference type="Pfam" id="PF23598">
    <property type="entry name" value="LRR_14"/>
    <property type="match status" value="1"/>
</dbReference>
<evidence type="ECO:0000256" key="2">
    <source>
        <dbReference type="ARBA" id="ARBA00022821"/>
    </source>
</evidence>
<dbReference type="InterPro" id="IPR042197">
    <property type="entry name" value="Apaf_helical"/>
</dbReference>
<name>A0AAE0CJ78_9ROSI</name>
<dbReference type="GO" id="GO:0043531">
    <property type="term" value="F:ADP binding"/>
    <property type="evidence" value="ECO:0007669"/>
    <property type="project" value="InterPro"/>
</dbReference>
<dbReference type="InterPro" id="IPR027417">
    <property type="entry name" value="P-loop_NTPase"/>
</dbReference>
<keyword evidence="1" id="KW-0677">Repeat</keyword>
<evidence type="ECO:0000313" key="5">
    <source>
        <dbReference type="EMBL" id="KAK2653156.1"/>
    </source>
</evidence>
<dbReference type="InterPro" id="IPR055414">
    <property type="entry name" value="LRR_R13L4/SHOC2-like"/>
</dbReference>
<feature type="domain" description="Disease resistance R13L4/SHOC-2-like LRR" evidence="4">
    <location>
        <begin position="165"/>
        <end position="237"/>
    </location>
</feature>
<dbReference type="Gene3D" id="1.10.8.430">
    <property type="entry name" value="Helical domain of apoptotic protease-activating factors"/>
    <property type="match status" value="1"/>
</dbReference>